<comment type="caution">
    <text evidence="2">The sequence shown here is derived from an EMBL/GenBank/DDBJ whole genome shotgun (WGS) entry which is preliminary data.</text>
</comment>
<name>A0A6G1ESD9_9ORYZ</name>
<protein>
    <submittedName>
        <fullName evidence="2">Uncharacterized protein</fullName>
    </submittedName>
</protein>
<reference evidence="2 3" key="1">
    <citation type="submission" date="2019-11" db="EMBL/GenBank/DDBJ databases">
        <title>Whole genome sequence of Oryza granulata.</title>
        <authorList>
            <person name="Li W."/>
        </authorList>
    </citation>
    <scope>NUCLEOTIDE SEQUENCE [LARGE SCALE GENOMIC DNA]</scope>
    <source>
        <strain evidence="3">cv. Menghai</strain>
        <tissue evidence="2">Leaf</tissue>
    </source>
</reference>
<proteinExistence type="predicted"/>
<evidence type="ECO:0000313" key="2">
    <source>
        <dbReference type="EMBL" id="KAF0927515.1"/>
    </source>
</evidence>
<dbReference type="EMBL" id="SPHZ02000003">
    <property type="protein sequence ID" value="KAF0927515.1"/>
    <property type="molecule type" value="Genomic_DNA"/>
</dbReference>
<feature type="region of interest" description="Disordered" evidence="1">
    <location>
        <begin position="36"/>
        <end position="62"/>
    </location>
</feature>
<accession>A0A6G1ESD9</accession>
<sequence>MSSLAAGAGGTPCPTHRKNPCPANALATCLATSPRGADDISTVGMTPTPPPPPAPRDTAAGAGAATVSCLAGVVAEGTTMSYVTGNASPEWKAWSLGSSKLLRRR</sequence>
<keyword evidence="3" id="KW-1185">Reference proteome</keyword>
<dbReference type="AlphaFoldDB" id="A0A6G1ESD9"/>
<dbReference type="Proteomes" id="UP000479710">
    <property type="component" value="Unassembled WGS sequence"/>
</dbReference>
<evidence type="ECO:0000256" key="1">
    <source>
        <dbReference type="SAM" id="MobiDB-lite"/>
    </source>
</evidence>
<gene>
    <name evidence="2" type="ORF">E2562_034008</name>
</gene>
<organism evidence="2 3">
    <name type="scientific">Oryza meyeriana var. granulata</name>
    <dbReference type="NCBI Taxonomy" id="110450"/>
    <lineage>
        <taxon>Eukaryota</taxon>
        <taxon>Viridiplantae</taxon>
        <taxon>Streptophyta</taxon>
        <taxon>Embryophyta</taxon>
        <taxon>Tracheophyta</taxon>
        <taxon>Spermatophyta</taxon>
        <taxon>Magnoliopsida</taxon>
        <taxon>Liliopsida</taxon>
        <taxon>Poales</taxon>
        <taxon>Poaceae</taxon>
        <taxon>BOP clade</taxon>
        <taxon>Oryzoideae</taxon>
        <taxon>Oryzeae</taxon>
        <taxon>Oryzinae</taxon>
        <taxon>Oryza</taxon>
        <taxon>Oryza meyeriana</taxon>
    </lineage>
</organism>
<evidence type="ECO:0000313" key="3">
    <source>
        <dbReference type="Proteomes" id="UP000479710"/>
    </source>
</evidence>